<feature type="transmembrane region" description="Helical" evidence="1">
    <location>
        <begin position="68"/>
        <end position="85"/>
    </location>
</feature>
<dbReference type="AlphaFoldDB" id="A0A538SGG6"/>
<reference evidence="2 3" key="1">
    <citation type="journal article" date="2019" name="Nat. Microbiol.">
        <title>Mediterranean grassland soil C-N compound turnover is dependent on rainfall and depth, and is mediated by genomically divergent microorganisms.</title>
        <authorList>
            <person name="Diamond S."/>
            <person name="Andeer P.F."/>
            <person name="Li Z."/>
            <person name="Crits-Christoph A."/>
            <person name="Burstein D."/>
            <person name="Anantharaman K."/>
            <person name="Lane K.R."/>
            <person name="Thomas B.C."/>
            <person name="Pan C."/>
            <person name="Northen T.R."/>
            <person name="Banfield J.F."/>
        </authorList>
    </citation>
    <scope>NUCLEOTIDE SEQUENCE [LARGE SCALE GENOMIC DNA]</scope>
    <source>
        <strain evidence="2">WS_2</strain>
    </source>
</reference>
<name>A0A538SGG6_UNCEI</name>
<protein>
    <submittedName>
        <fullName evidence="2">Uncharacterized protein</fullName>
    </submittedName>
</protein>
<dbReference type="EMBL" id="VBOS01000412">
    <property type="protein sequence ID" value="TMQ50463.1"/>
    <property type="molecule type" value="Genomic_DNA"/>
</dbReference>
<gene>
    <name evidence="2" type="ORF">E6K72_11420</name>
</gene>
<evidence type="ECO:0000313" key="3">
    <source>
        <dbReference type="Proteomes" id="UP000317716"/>
    </source>
</evidence>
<sequence length="178" mass="19433">MTLPTARARLMALALFAIAMGWLEGVVVVYIRAMIGIAHGPVAPDPGEIAARLHAIPWLMATEQTRELATLVMLVAVAWVAARAWRSRLGAFLVCFGVWDITYYVALYALLRWPPSLATRDVLFLIPPSPFWVQPVWAPVAISCAMIASGAALYLRDEARSGSAPALKRMAAETDNRC</sequence>
<feature type="transmembrane region" description="Helical" evidence="1">
    <location>
        <begin position="92"/>
        <end position="111"/>
    </location>
</feature>
<proteinExistence type="predicted"/>
<keyword evidence="1" id="KW-1133">Transmembrane helix</keyword>
<keyword evidence="1" id="KW-0472">Membrane</keyword>
<feature type="transmembrane region" description="Helical" evidence="1">
    <location>
        <begin position="12"/>
        <end position="35"/>
    </location>
</feature>
<keyword evidence="1" id="KW-0812">Transmembrane</keyword>
<organism evidence="2 3">
    <name type="scientific">Eiseniibacteriota bacterium</name>
    <dbReference type="NCBI Taxonomy" id="2212470"/>
    <lineage>
        <taxon>Bacteria</taxon>
        <taxon>Candidatus Eiseniibacteriota</taxon>
    </lineage>
</organism>
<accession>A0A538SGG6</accession>
<evidence type="ECO:0000256" key="1">
    <source>
        <dbReference type="SAM" id="Phobius"/>
    </source>
</evidence>
<feature type="transmembrane region" description="Helical" evidence="1">
    <location>
        <begin position="131"/>
        <end position="155"/>
    </location>
</feature>
<evidence type="ECO:0000313" key="2">
    <source>
        <dbReference type="EMBL" id="TMQ50463.1"/>
    </source>
</evidence>
<dbReference type="Proteomes" id="UP000317716">
    <property type="component" value="Unassembled WGS sequence"/>
</dbReference>
<comment type="caution">
    <text evidence="2">The sequence shown here is derived from an EMBL/GenBank/DDBJ whole genome shotgun (WGS) entry which is preliminary data.</text>
</comment>